<accession>A0A7R9PWX4</accession>
<comment type="similarity">
    <text evidence="2">Belongs to the DOCK family.</text>
</comment>
<dbReference type="OrthoDB" id="47328at2759"/>
<sequence length="324" mass="37423">MYEAVNEIYKLLIPIAEAHHDYKKLAAIHGKLQEAFLKIEQQTGKRVFGTYFRVGFYGPKFGDLDREEFVYKEPFLTKLPEISHRLENFYSEQFGTEFVEVVKDGNPVDVNKLNPEKERFIYSTPFTMDGRAHGDLHEQYKRKTILTTINSFPYVKTRVLVHDRQQIVLTPIEVAIEDIQKKTIELASATYQEPIDSKILQMVLQGCVGTTVNQGPFEVAAVFLSESSNRTPQQRPPSPLQNKLKNCFKDFCRKCGDALRKNRVLIGSDQKEYQKELERNYYKFTEKLAPLISTNGQQALRALRETYWNSSANIALRTKPNTLL</sequence>
<dbReference type="InterPro" id="IPR043161">
    <property type="entry name" value="DOCK_C_lobe_A"/>
</dbReference>
<dbReference type="PANTHER" id="PTHR23317">
    <property type="entry name" value="DEDICATOR OF CYTOKINESIS DOCK"/>
    <property type="match status" value="1"/>
</dbReference>
<dbReference type="InterPro" id="IPR046773">
    <property type="entry name" value="DOCKER_Lobe_C"/>
</dbReference>
<dbReference type="InterPro" id="IPR046769">
    <property type="entry name" value="DOCKER_Lobe_A"/>
</dbReference>
<evidence type="ECO:0000256" key="1">
    <source>
        <dbReference type="ARBA" id="ARBA00022658"/>
    </source>
</evidence>
<dbReference type="Gene3D" id="1.25.40.410">
    <property type="match status" value="1"/>
</dbReference>
<dbReference type="AlphaFoldDB" id="A0A7R9PWX4"/>
<reference evidence="4" key="1">
    <citation type="submission" date="2020-11" db="EMBL/GenBank/DDBJ databases">
        <authorList>
            <person name="Tran Van P."/>
        </authorList>
    </citation>
    <scope>NUCLEOTIDE SEQUENCE</scope>
</reference>
<dbReference type="PANTHER" id="PTHR23317:SF76">
    <property type="entry name" value="LD20667P"/>
    <property type="match status" value="1"/>
</dbReference>
<evidence type="ECO:0000313" key="5">
    <source>
        <dbReference type="Proteomes" id="UP000759131"/>
    </source>
</evidence>
<feature type="domain" description="DOCKER" evidence="3">
    <location>
        <begin position="1"/>
        <end position="297"/>
    </location>
</feature>
<keyword evidence="1" id="KW-0344">Guanine-nucleotide releasing factor</keyword>
<name>A0A7R9PWX4_9ACAR</name>
<dbReference type="InterPro" id="IPR043162">
    <property type="entry name" value="DOCK_C_lobe_C"/>
</dbReference>
<keyword evidence="5" id="KW-1185">Reference proteome</keyword>
<dbReference type="InterPro" id="IPR026791">
    <property type="entry name" value="DOCK"/>
</dbReference>
<gene>
    <name evidence="4" type="ORF">OSB1V03_LOCUS4248</name>
</gene>
<dbReference type="FunFam" id="1.20.58.740:FF:000002">
    <property type="entry name" value="Dedicator of cytokinesis protein 7"/>
    <property type="match status" value="1"/>
</dbReference>
<dbReference type="InterPro" id="IPR046770">
    <property type="entry name" value="DOCKER_Lobe_B"/>
</dbReference>
<dbReference type="Pfam" id="PF06920">
    <property type="entry name" value="DHR-2_Lobe_A"/>
    <property type="match status" value="1"/>
</dbReference>
<dbReference type="InterPro" id="IPR027357">
    <property type="entry name" value="DOCKER_dom"/>
</dbReference>
<dbReference type="GO" id="GO:0005085">
    <property type="term" value="F:guanyl-nucleotide exchange factor activity"/>
    <property type="evidence" value="ECO:0007669"/>
    <property type="project" value="UniProtKB-KW"/>
</dbReference>
<proteinExistence type="inferred from homology"/>
<dbReference type="EMBL" id="CAJPIZ010001894">
    <property type="protein sequence ID" value="CAG2104228.1"/>
    <property type="molecule type" value="Genomic_DNA"/>
</dbReference>
<dbReference type="Pfam" id="PF20421">
    <property type="entry name" value="DHR-2_Lobe_C"/>
    <property type="match status" value="1"/>
</dbReference>
<dbReference type="Proteomes" id="UP000759131">
    <property type="component" value="Unassembled WGS sequence"/>
</dbReference>
<dbReference type="PROSITE" id="PS51651">
    <property type="entry name" value="DOCKER"/>
    <property type="match status" value="1"/>
</dbReference>
<evidence type="ECO:0000256" key="2">
    <source>
        <dbReference type="PROSITE-ProRule" id="PRU00984"/>
    </source>
</evidence>
<evidence type="ECO:0000313" key="4">
    <source>
        <dbReference type="EMBL" id="CAD7623798.1"/>
    </source>
</evidence>
<dbReference type="GO" id="GO:0007264">
    <property type="term" value="P:small GTPase-mediated signal transduction"/>
    <property type="evidence" value="ECO:0007669"/>
    <property type="project" value="InterPro"/>
</dbReference>
<dbReference type="Pfam" id="PF20422">
    <property type="entry name" value="DHR-2_Lobe_B"/>
    <property type="match status" value="1"/>
</dbReference>
<evidence type="ECO:0000259" key="3">
    <source>
        <dbReference type="PROSITE" id="PS51651"/>
    </source>
</evidence>
<dbReference type="EMBL" id="OC856469">
    <property type="protein sequence ID" value="CAD7623798.1"/>
    <property type="molecule type" value="Genomic_DNA"/>
</dbReference>
<protein>
    <recommendedName>
        <fullName evidence="3">DOCKER domain-containing protein</fullName>
    </recommendedName>
</protein>
<dbReference type="Gene3D" id="1.20.58.740">
    <property type="match status" value="1"/>
</dbReference>
<organism evidence="4">
    <name type="scientific">Medioppia subpectinata</name>
    <dbReference type="NCBI Taxonomy" id="1979941"/>
    <lineage>
        <taxon>Eukaryota</taxon>
        <taxon>Metazoa</taxon>
        <taxon>Ecdysozoa</taxon>
        <taxon>Arthropoda</taxon>
        <taxon>Chelicerata</taxon>
        <taxon>Arachnida</taxon>
        <taxon>Acari</taxon>
        <taxon>Acariformes</taxon>
        <taxon>Sarcoptiformes</taxon>
        <taxon>Oribatida</taxon>
        <taxon>Brachypylina</taxon>
        <taxon>Oppioidea</taxon>
        <taxon>Oppiidae</taxon>
        <taxon>Medioppia</taxon>
    </lineage>
</organism>